<name>A0A8H4RUB4_9HELO</name>
<evidence type="ECO:0000313" key="2">
    <source>
        <dbReference type="EMBL" id="KAF4635094.1"/>
    </source>
</evidence>
<comment type="caution">
    <text evidence="2">The sequence shown here is derived from an EMBL/GenBank/DDBJ whole genome shotgun (WGS) entry which is preliminary data.</text>
</comment>
<feature type="signal peptide" evidence="1">
    <location>
        <begin position="1"/>
        <end position="25"/>
    </location>
</feature>
<keyword evidence="1" id="KW-0732">Signal</keyword>
<organism evidence="2 3">
    <name type="scientific">Cudoniella acicularis</name>
    <dbReference type="NCBI Taxonomy" id="354080"/>
    <lineage>
        <taxon>Eukaryota</taxon>
        <taxon>Fungi</taxon>
        <taxon>Dikarya</taxon>
        <taxon>Ascomycota</taxon>
        <taxon>Pezizomycotina</taxon>
        <taxon>Leotiomycetes</taxon>
        <taxon>Helotiales</taxon>
        <taxon>Tricladiaceae</taxon>
        <taxon>Cudoniella</taxon>
    </lineage>
</organism>
<sequence length="111" mass="11756">MARQNHVGGKVALIRGVWLIGFVRAGSPSANSEVVRVALVDGDSDMESLTTMAPKGLSLDTLNLQPFLGIRGFHSADTTKADSGAIYFDNFSNTQTNDNFGVAKADDSPVI</sequence>
<evidence type="ECO:0000313" key="3">
    <source>
        <dbReference type="Proteomes" id="UP000566819"/>
    </source>
</evidence>
<dbReference type="AlphaFoldDB" id="A0A8H4RUB4"/>
<gene>
    <name evidence="2" type="ORF">G7Y89_g2988</name>
</gene>
<evidence type="ECO:0000256" key="1">
    <source>
        <dbReference type="SAM" id="SignalP"/>
    </source>
</evidence>
<feature type="chain" id="PRO_5034707009" evidence="1">
    <location>
        <begin position="26"/>
        <end position="111"/>
    </location>
</feature>
<reference evidence="2 3" key="1">
    <citation type="submission" date="2020-03" db="EMBL/GenBank/DDBJ databases">
        <title>Draft Genome Sequence of Cudoniella acicularis.</title>
        <authorList>
            <person name="Buettner E."/>
            <person name="Kellner H."/>
        </authorList>
    </citation>
    <scope>NUCLEOTIDE SEQUENCE [LARGE SCALE GENOMIC DNA]</scope>
    <source>
        <strain evidence="2 3">DSM 108380</strain>
    </source>
</reference>
<protein>
    <submittedName>
        <fullName evidence="2">Uncharacterized protein</fullName>
    </submittedName>
</protein>
<dbReference type="EMBL" id="JAAMPI010000141">
    <property type="protein sequence ID" value="KAF4635094.1"/>
    <property type="molecule type" value="Genomic_DNA"/>
</dbReference>
<dbReference type="Proteomes" id="UP000566819">
    <property type="component" value="Unassembled WGS sequence"/>
</dbReference>
<accession>A0A8H4RUB4</accession>
<keyword evidence="3" id="KW-1185">Reference proteome</keyword>
<proteinExistence type="predicted"/>